<keyword evidence="2" id="KW-1185">Reference proteome</keyword>
<sequence length="108" mass="10823">MGVSALSAGLSGLNANMGALGVAAHNVANMNTRDFQARQANFQEASPAGSGVTLSSQARGLAAAEGLSDSAVAGDITNSLVYKASFELSAKVIKAADERIGTLIDIKA</sequence>
<dbReference type="AlphaFoldDB" id="A0A1I7JGM7"/>
<dbReference type="OrthoDB" id="5986582at2"/>
<accession>A0A1I7JGM7</accession>
<evidence type="ECO:0000313" key="2">
    <source>
        <dbReference type="Proteomes" id="UP000199391"/>
    </source>
</evidence>
<evidence type="ECO:0000313" key="1">
    <source>
        <dbReference type="EMBL" id="SFU84359.1"/>
    </source>
</evidence>
<reference evidence="2" key="1">
    <citation type="submission" date="2016-10" db="EMBL/GenBank/DDBJ databases">
        <authorList>
            <person name="Varghese N."/>
            <person name="Submissions S."/>
        </authorList>
    </citation>
    <scope>NUCLEOTIDE SEQUENCE [LARGE SCALE GENOMIC DNA]</scope>
    <source>
        <strain evidence="2">CGMCC 1.11014</strain>
    </source>
</reference>
<evidence type="ECO:0008006" key="3">
    <source>
        <dbReference type="Google" id="ProtNLM"/>
    </source>
</evidence>
<protein>
    <recommendedName>
        <fullName evidence="3">Flagellar basal body rod protein</fullName>
    </recommendedName>
</protein>
<name>A0A1I7JGM7_9BURK</name>
<gene>
    <name evidence="1" type="ORF">SAMN05216552_1011125</name>
</gene>
<dbReference type="EMBL" id="FPBO01000011">
    <property type="protein sequence ID" value="SFU84359.1"/>
    <property type="molecule type" value="Genomic_DNA"/>
</dbReference>
<organism evidence="1 2">
    <name type="scientific">Pseudoduganella namucuonensis</name>
    <dbReference type="NCBI Taxonomy" id="1035707"/>
    <lineage>
        <taxon>Bacteria</taxon>
        <taxon>Pseudomonadati</taxon>
        <taxon>Pseudomonadota</taxon>
        <taxon>Betaproteobacteria</taxon>
        <taxon>Burkholderiales</taxon>
        <taxon>Oxalobacteraceae</taxon>
        <taxon>Telluria group</taxon>
        <taxon>Pseudoduganella</taxon>
    </lineage>
</organism>
<dbReference type="Proteomes" id="UP000199391">
    <property type="component" value="Unassembled WGS sequence"/>
</dbReference>
<dbReference type="STRING" id="1035707.SAMN05216552_1011125"/>
<proteinExistence type="predicted"/>
<dbReference type="RefSeq" id="WP_093556162.1">
    <property type="nucleotide sequence ID" value="NZ_FPBO01000011.1"/>
</dbReference>